<protein>
    <submittedName>
        <fullName evidence="1">Uncharacterized protein</fullName>
    </submittedName>
</protein>
<organism evidence="1 2">
    <name type="scientific">Cladonia borealis</name>
    <dbReference type="NCBI Taxonomy" id="184061"/>
    <lineage>
        <taxon>Eukaryota</taxon>
        <taxon>Fungi</taxon>
        <taxon>Dikarya</taxon>
        <taxon>Ascomycota</taxon>
        <taxon>Pezizomycotina</taxon>
        <taxon>Lecanoromycetes</taxon>
        <taxon>OSLEUM clade</taxon>
        <taxon>Lecanoromycetidae</taxon>
        <taxon>Lecanorales</taxon>
        <taxon>Lecanorineae</taxon>
        <taxon>Cladoniaceae</taxon>
        <taxon>Cladonia</taxon>
    </lineage>
</organism>
<proteinExistence type="predicted"/>
<sequence>MKPLTSISPLSREATPQVSPLLRLPLELRSRIYVYACSKSRCPSAEDVYSNSLSAVWKDKPSPLLAVNGQVRDELCEMLRKCPVSLRITGQDMKFDSIGLSCFIAHQQCTFTGNIPALIVQVWAPNRERPVETSNIWNSLRRLRDDLRACKQIRRLDIQFRDNELYSWSQNGVLGYWLSTSEHLAVPQPCDSDIGHMITLFFSLNNTSMAKIKLPASILDHKENEALAEYTEGIECLMENEELDSYEYRAANKLEAVRGLAEGFLKYKTAVLAMKKLNDITQSGRFRMSRAEYLDFVRVWPHFEALSYLISGHSFPGCTFYADIHGQEEENQWKKSHWHPTREQRMAWDIWLGLKGLDDYDLETRWV</sequence>
<dbReference type="EMBL" id="JAFEKC020000001">
    <property type="protein sequence ID" value="KAK0517432.1"/>
    <property type="molecule type" value="Genomic_DNA"/>
</dbReference>
<comment type="caution">
    <text evidence="1">The sequence shown here is derived from an EMBL/GenBank/DDBJ whole genome shotgun (WGS) entry which is preliminary data.</text>
</comment>
<reference evidence="1" key="1">
    <citation type="submission" date="2023-03" db="EMBL/GenBank/DDBJ databases">
        <title>Complete genome of Cladonia borealis.</title>
        <authorList>
            <person name="Park H."/>
        </authorList>
    </citation>
    <scope>NUCLEOTIDE SEQUENCE</scope>
    <source>
        <strain evidence="1">ANT050790</strain>
    </source>
</reference>
<evidence type="ECO:0000313" key="1">
    <source>
        <dbReference type="EMBL" id="KAK0517432.1"/>
    </source>
</evidence>
<dbReference type="AlphaFoldDB" id="A0AA39R9J2"/>
<evidence type="ECO:0000313" key="2">
    <source>
        <dbReference type="Proteomes" id="UP001166286"/>
    </source>
</evidence>
<gene>
    <name evidence="1" type="ORF">JMJ35_000587</name>
</gene>
<accession>A0AA39R9J2</accession>
<name>A0AA39R9J2_9LECA</name>
<dbReference type="Proteomes" id="UP001166286">
    <property type="component" value="Unassembled WGS sequence"/>
</dbReference>
<keyword evidence="2" id="KW-1185">Reference proteome</keyword>